<evidence type="ECO:0000313" key="3">
    <source>
        <dbReference type="Proteomes" id="UP000784294"/>
    </source>
</evidence>
<evidence type="ECO:0000256" key="1">
    <source>
        <dbReference type="SAM" id="SignalP"/>
    </source>
</evidence>
<feature type="signal peptide" evidence="1">
    <location>
        <begin position="1"/>
        <end position="29"/>
    </location>
</feature>
<proteinExistence type="predicted"/>
<comment type="caution">
    <text evidence="2">The sequence shown here is derived from an EMBL/GenBank/DDBJ whole genome shotgun (WGS) entry which is preliminary data.</text>
</comment>
<dbReference type="AlphaFoldDB" id="A0A3S5CGG4"/>
<organism evidence="2 3">
    <name type="scientific">Protopolystoma xenopodis</name>
    <dbReference type="NCBI Taxonomy" id="117903"/>
    <lineage>
        <taxon>Eukaryota</taxon>
        <taxon>Metazoa</taxon>
        <taxon>Spiralia</taxon>
        <taxon>Lophotrochozoa</taxon>
        <taxon>Platyhelminthes</taxon>
        <taxon>Monogenea</taxon>
        <taxon>Polyopisthocotylea</taxon>
        <taxon>Polystomatidea</taxon>
        <taxon>Polystomatidae</taxon>
        <taxon>Protopolystoma</taxon>
    </lineage>
</organism>
<keyword evidence="3" id="KW-1185">Reference proteome</keyword>
<dbReference type="EMBL" id="CAAALY010040479">
    <property type="protein sequence ID" value="VEL19173.1"/>
    <property type="molecule type" value="Genomic_DNA"/>
</dbReference>
<name>A0A3S5CGG4_9PLAT</name>
<reference evidence="2" key="1">
    <citation type="submission" date="2018-11" db="EMBL/GenBank/DDBJ databases">
        <authorList>
            <consortium name="Pathogen Informatics"/>
        </authorList>
    </citation>
    <scope>NUCLEOTIDE SEQUENCE</scope>
</reference>
<protein>
    <recommendedName>
        <fullName evidence="4">Secreted protein</fullName>
    </recommendedName>
</protein>
<dbReference type="Proteomes" id="UP000784294">
    <property type="component" value="Unassembled WGS sequence"/>
</dbReference>
<sequence length="87" mass="9435">MRTMWRTRTISLAVHLVFLVVSMAAAALASSKAALVAPEVLNRAALELISGFVHIGTVSQGQAKRTLELGQLFLQLLLRKTILVLLP</sequence>
<evidence type="ECO:0000313" key="2">
    <source>
        <dbReference type="EMBL" id="VEL19173.1"/>
    </source>
</evidence>
<feature type="chain" id="PRO_5018753403" description="Secreted protein" evidence="1">
    <location>
        <begin position="30"/>
        <end position="87"/>
    </location>
</feature>
<accession>A0A3S5CGG4</accession>
<gene>
    <name evidence="2" type="ORF">PXEA_LOCUS12613</name>
</gene>
<keyword evidence="1" id="KW-0732">Signal</keyword>
<evidence type="ECO:0008006" key="4">
    <source>
        <dbReference type="Google" id="ProtNLM"/>
    </source>
</evidence>